<comment type="subcellular location">
    <subcellularLocation>
        <location evidence="1">Nucleus</location>
    </subcellularLocation>
</comment>
<dbReference type="PANTHER" id="PTHR31429:SF106">
    <property type="entry name" value="WRKY TRANSCRIPTION FACTOR 31-RELATED"/>
    <property type="match status" value="1"/>
</dbReference>
<dbReference type="EMBL" id="CP136896">
    <property type="protein sequence ID" value="WOL12654.1"/>
    <property type="molecule type" value="Genomic_DNA"/>
</dbReference>
<dbReference type="SMART" id="SM00774">
    <property type="entry name" value="WRKY"/>
    <property type="match status" value="1"/>
</dbReference>
<evidence type="ECO:0000256" key="5">
    <source>
        <dbReference type="ARBA" id="ARBA00023242"/>
    </source>
</evidence>
<evidence type="ECO:0000256" key="6">
    <source>
        <dbReference type="SAM" id="MobiDB-lite"/>
    </source>
</evidence>
<proteinExistence type="predicted"/>
<dbReference type="Proteomes" id="UP001327560">
    <property type="component" value="Chromosome 7"/>
</dbReference>
<dbReference type="PANTHER" id="PTHR31429">
    <property type="entry name" value="WRKY TRANSCRIPTION FACTOR 36-RELATED"/>
    <property type="match status" value="1"/>
</dbReference>
<evidence type="ECO:0000256" key="3">
    <source>
        <dbReference type="ARBA" id="ARBA00023125"/>
    </source>
</evidence>
<dbReference type="AlphaFoldDB" id="A0AAQ3KPW8"/>
<dbReference type="InterPro" id="IPR003657">
    <property type="entry name" value="WRKY_dom"/>
</dbReference>
<dbReference type="PROSITE" id="PS50811">
    <property type="entry name" value="WRKY"/>
    <property type="match status" value="1"/>
</dbReference>
<feature type="region of interest" description="Disordered" evidence="6">
    <location>
        <begin position="102"/>
        <end position="142"/>
    </location>
</feature>
<dbReference type="Pfam" id="PF03106">
    <property type="entry name" value="WRKY"/>
    <property type="match status" value="1"/>
</dbReference>
<feature type="compositionally biased region" description="Basic and acidic residues" evidence="6">
    <location>
        <begin position="121"/>
        <end position="138"/>
    </location>
</feature>
<feature type="region of interest" description="Disordered" evidence="6">
    <location>
        <begin position="530"/>
        <end position="566"/>
    </location>
</feature>
<feature type="compositionally biased region" description="Polar residues" evidence="6">
    <location>
        <begin position="249"/>
        <end position="259"/>
    </location>
</feature>
<dbReference type="InterPro" id="IPR044810">
    <property type="entry name" value="WRKY_plant"/>
</dbReference>
<keyword evidence="4" id="KW-0804">Transcription</keyword>
<evidence type="ECO:0000259" key="7">
    <source>
        <dbReference type="PROSITE" id="PS50811"/>
    </source>
</evidence>
<evidence type="ECO:0000256" key="2">
    <source>
        <dbReference type="ARBA" id="ARBA00023015"/>
    </source>
</evidence>
<evidence type="ECO:0000313" key="8">
    <source>
        <dbReference type="EMBL" id="WOL12654.1"/>
    </source>
</evidence>
<dbReference type="GO" id="GO:0005634">
    <property type="term" value="C:nucleus"/>
    <property type="evidence" value="ECO:0007669"/>
    <property type="project" value="UniProtKB-SubCell"/>
</dbReference>
<evidence type="ECO:0000313" key="9">
    <source>
        <dbReference type="Proteomes" id="UP001327560"/>
    </source>
</evidence>
<sequence>MDSGHHHHFSGFRIEDSSALARDQHNRAVELDFFSNERKMRSTVEEGHLDFKIPGLDLGDVNVRPPFIKFQDSTIYEYVLDMDLVLLINILQTGLHLANTRSDDHSMVDDAVSQDDAGDDDDKKGHDRLSGHLSERVDSGPLIDEPVDDHLAALQAEVQCTDDENQLKIMLEQLNTICHAVHMKLAKMQQRQNHVKLLKEHEGLVVPPRLRDHGESPNSSTLRCHSEVGSPDYSLHKRRMGKEIVPLDQEQNSGKSSNIDHGWNPNKAPRLSSPPKPTEQAQDSTMQKARVSIRVRTEATTVPDGCQWRKYGQKTAKGNPCPRAYYRCTMSERCPVRKQVQRCADDKTVLISTYEGKHSHLLPPAAQAMAKTTAAAASMLLSGSMTSGGDATLNNGWLARTINLPCSSSIGTVSTSASCPTLTLDLTQEPNPLQFQTTTAPAQFALPFPPQQSSSQMPQLFGRALEKQPQCLNLPMPPEMGAAAQLAKEKAQAMLPGQSLADNIAALKRDPSFDDWVSRMVAYFMSNTGAGAATNQTGNTSGGNGDTSSKNQNQEAEHFHHPAASD</sequence>
<feature type="region of interest" description="Disordered" evidence="6">
    <location>
        <begin position="208"/>
        <end position="290"/>
    </location>
</feature>
<keyword evidence="3" id="KW-0238">DNA-binding</keyword>
<dbReference type="InterPro" id="IPR036576">
    <property type="entry name" value="WRKY_dom_sf"/>
</dbReference>
<keyword evidence="2" id="KW-0805">Transcription regulation</keyword>
<keyword evidence="9" id="KW-1185">Reference proteome</keyword>
<feature type="domain" description="WRKY" evidence="7">
    <location>
        <begin position="297"/>
        <end position="363"/>
    </location>
</feature>
<evidence type="ECO:0000256" key="1">
    <source>
        <dbReference type="ARBA" id="ARBA00004123"/>
    </source>
</evidence>
<dbReference type="GO" id="GO:0043565">
    <property type="term" value="F:sequence-specific DNA binding"/>
    <property type="evidence" value="ECO:0007669"/>
    <property type="project" value="InterPro"/>
</dbReference>
<name>A0AAQ3KPW8_9LILI</name>
<accession>A0AAQ3KPW8</accession>
<gene>
    <name evidence="8" type="ORF">Cni_G21421</name>
</gene>
<feature type="compositionally biased region" description="Low complexity" evidence="6">
    <location>
        <begin position="530"/>
        <end position="539"/>
    </location>
</feature>
<organism evidence="8 9">
    <name type="scientific">Canna indica</name>
    <name type="common">Indian-shot</name>
    <dbReference type="NCBI Taxonomy" id="4628"/>
    <lineage>
        <taxon>Eukaryota</taxon>
        <taxon>Viridiplantae</taxon>
        <taxon>Streptophyta</taxon>
        <taxon>Embryophyta</taxon>
        <taxon>Tracheophyta</taxon>
        <taxon>Spermatophyta</taxon>
        <taxon>Magnoliopsida</taxon>
        <taxon>Liliopsida</taxon>
        <taxon>Zingiberales</taxon>
        <taxon>Cannaceae</taxon>
        <taxon>Canna</taxon>
    </lineage>
</organism>
<dbReference type="SUPFAM" id="SSF118290">
    <property type="entry name" value="WRKY DNA-binding domain"/>
    <property type="match status" value="1"/>
</dbReference>
<protein>
    <recommendedName>
        <fullName evidence="7">WRKY domain-containing protein</fullName>
    </recommendedName>
</protein>
<reference evidence="8 9" key="1">
    <citation type="submission" date="2023-10" db="EMBL/GenBank/DDBJ databases">
        <title>Chromosome-scale genome assembly provides insights into flower coloration mechanisms of Canna indica.</title>
        <authorList>
            <person name="Li C."/>
        </authorList>
    </citation>
    <scope>NUCLEOTIDE SEQUENCE [LARGE SCALE GENOMIC DNA]</scope>
    <source>
        <tissue evidence="8">Flower</tissue>
    </source>
</reference>
<keyword evidence="5" id="KW-0539">Nucleus</keyword>
<evidence type="ECO:0000256" key="4">
    <source>
        <dbReference type="ARBA" id="ARBA00023163"/>
    </source>
</evidence>
<dbReference type="Gene3D" id="2.20.25.80">
    <property type="entry name" value="WRKY domain"/>
    <property type="match status" value="1"/>
</dbReference>
<dbReference type="GO" id="GO:0003700">
    <property type="term" value="F:DNA-binding transcription factor activity"/>
    <property type="evidence" value="ECO:0007669"/>
    <property type="project" value="InterPro"/>
</dbReference>